<feature type="transmembrane region" description="Helical" evidence="7">
    <location>
        <begin position="324"/>
        <end position="343"/>
    </location>
</feature>
<name>A0A9W6ZJQ4_9STRA</name>
<feature type="compositionally biased region" description="Acidic residues" evidence="6">
    <location>
        <begin position="150"/>
        <end position="168"/>
    </location>
</feature>
<evidence type="ECO:0000256" key="3">
    <source>
        <dbReference type="ARBA" id="ARBA00022692"/>
    </source>
</evidence>
<keyword evidence="5 7" id="KW-0472">Membrane</keyword>
<evidence type="ECO:0000256" key="2">
    <source>
        <dbReference type="ARBA" id="ARBA00009310"/>
    </source>
</evidence>
<reference evidence="8" key="1">
    <citation type="submission" date="2022-07" db="EMBL/GenBank/DDBJ databases">
        <title>Genome analysis of Parmales, a sister group of diatoms, reveals the evolutionary specialization of diatoms from phago-mixotrophs to photoautotrophs.</title>
        <authorList>
            <person name="Ban H."/>
            <person name="Sato S."/>
            <person name="Yoshikawa S."/>
            <person name="Kazumasa Y."/>
            <person name="Nakamura Y."/>
            <person name="Ichinomiya M."/>
            <person name="Saitoh K."/>
            <person name="Sato N."/>
            <person name="Blanc-Mathieu R."/>
            <person name="Endo H."/>
            <person name="Kuwata A."/>
            <person name="Ogata H."/>
        </authorList>
    </citation>
    <scope>NUCLEOTIDE SEQUENCE</scope>
</reference>
<evidence type="ECO:0000313" key="9">
    <source>
        <dbReference type="Proteomes" id="UP001165082"/>
    </source>
</evidence>
<evidence type="ECO:0000256" key="6">
    <source>
        <dbReference type="SAM" id="MobiDB-lite"/>
    </source>
</evidence>
<feature type="compositionally biased region" description="Acidic residues" evidence="6">
    <location>
        <begin position="534"/>
        <end position="543"/>
    </location>
</feature>
<evidence type="ECO:0000256" key="1">
    <source>
        <dbReference type="ARBA" id="ARBA00004141"/>
    </source>
</evidence>
<dbReference type="AlphaFoldDB" id="A0A9W6ZJQ4"/>
<sequence>MHVIIYLIILLYLYLLILDVYRMSFPPPCNTTTATTTACLHPLILDPSSLSLSLLVHSPEGLHSPEGAQSPEGVGGPQRLCDLDLKANRTTVCGLRLGERERRRVKINEWEAQEIKGGRLKEEDVLPTLEGTVVVRRREGGEEVGREGGSEEEEGKEEEGGSAEEEGEREGGEVEGGAGKLDPANKQVESDVLPPSGWYMVPFWRFRLDEVVIRYVSEVRPSGSAWSGGYKEVDGAFYYTPLLYVDDIAVRKGGRVEIGEDGEGRGPVKFRMTFRTCSYLRHNLFKQLKFGLETLIMLLHLFLSTMAFKSEIGFYVGRTDMKGVSPSGLVVSFASSVIIWLYLMDGEGTSKVVIWTVGMEVMVDAWKLKKMLRPRLKASFPWVGVPGTRSPGEDETSTYDWTATSHVTMALLPALVGGGIYSLREYRYRGWYSFLVSHAANCVYMVGFVRMCPQVYVNYRLKSTSHLPTNMFVYKIFNTFVDDVFAVLIDMPLKHRVMTLRDDVIFAVILWQKWAYKVDYKRVNDFGYAFDKEGEEGEGEEKEEGVKRIMKEEGKMD</sequence>
<feature type="compositionally biased region" description="Basic and acidic residues" evidence="6">
    <location>
        <begin position="544"/>
        <end position="557"/>
    </location>
</feature>
<keyword evidence="9" id="KW-1185">Reference proteome</keyword>
<evidence type="ECO:0000256" key="7">
    <source>
        <dbReference type="SAM" id="Phobius"/>
    </source>
</evidence>
<feature type="compositionally biased region" description="Basic and acidic residues" evidence="6">
    <location>
        <begin position="136"/>
        <end position="149"/>
    </location>
</feature>
<dbReference type="GO" id="GO:0016020">
    <property type="term" value="C:membrane"/>
    <property type="evidence" value="ECO:0007669"/>
    <property type="project" value="UniProtKB-SubCell"/>
</dbReference>
<evidence type="ECO:0000256" key="4">
    <source>
        <dbReference type="ARBA" id="ARBA00022989"/>
    </source>
</evidence>
<organism evidence="8 9">
    <name type="scientific">Triparma retinervis</name>
    <dbReference type="NCBI Taxonomy" id="2557542"/>
    <lineage>
        <taxon>Eukaryota</taxon>
        <taxon>Sar</taxon>
        <taxon>Stramenopiles</taxon>
        <taxon>Ochrophyta</taxon>
        <taxon>Bolidophyceae</taxon>
        <taxon>Parmales</taxon>
        <taxon>Triparmaceae</taxon>
        <taxon>Triparma</taxon>
    </lineage>
</organism>
<dbReference type="EMBL" id="BRXZ01000855">
    <property type="protein sequence ID" value="GMH55814.1"/>
    <property type="molecule type" value="Genomic_DNA"/>
</dbReference>
<keyword evidence="4 7" id="KW-1133">Transmembrane helix</keyword>
<evidence type="ECO:0000313" key="8">
    <source>
        <dbReference type="EMBL" id="GMH55814.1"/>
    </source>
</evidence>
<proteinExistence type="inferred from homology"/>
<accession>A0A9W6ZJQ4</accession>
<comment type="similarity">
    <text evidence="2">Belongs to the CLPTM1 family.</text>
</comment>
<evidence type="ECO:0000256" key="5">
    <source>
        <dbReference type="ARBA" id="ARBA00023136"/>
    </source>
</evidence>
<dbReference type="OrthoDB" id="378564at2759"/>
<dbReference type="InterPro" id="IPR008429">
    <property type="entry name" value="CLPTM1"/>
</dbReference>
<feature type="region of interest" description="Disordered" evidence="6">
    <location>
        <begin position="136"/>
        <end position="187"/>
    </location>
</feature>
<dbReference type="PANTHER" id="PTHR21347">
    <property type="entry name" value="CLEFT LIP AND PALATE ASSOCIATED TRANSMEMBRANE PROTEIN-RELATED"/>
    <property type="match status" value="1"/>
</dbReference>
<gene>
    <name evidence="8" type="ORF">TrRE_jg481</name>
</gene>
<dbReference type="GO" id="GO:0012505">
    <property type="term" value="C:endomembrane system"/>
    <property type="evidence" value="ECO:0007669"/>
    <property type="project" value="TreeGrafter"/>
</dbReference>
<keyword evidence="3 7" id="KW-0812">Transmembrane</keyword>
<dbReference type="PANTHER" id="PTHR21347:SF0">
    <property type="entry name" value="LIPID SCRAMBLASE CLPTM1L"/>
    <property type="match status" value="1"/>
</dbReference>
<feature type="transmembrane region" description="Helical" evidence="7">
    <location>
        <begin position="430"/>
        <end position="451"/>
    </location>
</feature>
<feature type="transmembrane region" description="Helical" evidence="7">
    <location>
        <begin position="403"/>
        <end position="423"/>
    </location>
</feature>
<feature type="region of interest" description="Disordered" evidence="6">
    <location>
        <begin position="534"/>
        <end position="557"/>
    </location>
</feature>
<dbReference type="Pfam" id="PF05602">
    <property type="entry name" value="CLPTM1"/>
    <property type="match status" value="1"/>
</dbReference>
<comment type="caution">
    <text evidence="8">The sequence shown here is derived from an EMBL/GenBank/DDBJ whole genome shotgun (WGS) entry which is preliminary data.</text>
</comment>
<dbReference type="Proteomes" id="UP001165082">
    <property type="component" value="Unassembled WGS sequence"/>
</dbReference>
<feature type="transmembrane region" description="Helical" evidence="7">
    <location>
        <begin position="471"/>
        <end position="491"/>
    </location>
</feature>
<protein>
    <submittedName>
        <fullName evidence="8">Uncharacterized protein</fullName>
    </submittedName>
</protein>
<comment type="subcellular location">
    <subcellularLocation>
        <location evidence="1">Membrane</location>
        <topology evidence="1">Multi-pass membrane protein</topology>
    </subcellularLocation>
</comment>